<dbReference type="EMBL" id="JAGSXH010000065">
    <property type="protein sequence ID" value="MBS2964979.1"/>
    <property type="molecule type" value="Genomic_DNA"/>
</dbReference>
<dbReference type="InterPro" id="IPR008969">
    <property type="entry name" value="CarboxyPept-like_regulatory"/>
</dbReference>
<dbReference type="GO" id="GO:0017154">
    <property type="term" value="F:semaphorin receptor activity"/>
    <property type="evidence" value="ECO:0007669"/>
    <property type="project" value="InterPro"/>
</dbReference>
<dbReference type="Pfam" id="PF17963">
    <property type="entry name" value="Big_9"/>
    <property type="match status" value="1"/>
</dbReference>
<evidence type="ECO:0000259" key="1">
    <source>
        <dbReference type="SMART" id="SM00429"/>
    </source>
</evidence>
<dbReference type="CDD" id="cd00102">
    <property type="entry name" value="IPT"/>
    <property type="match status" value="2"/>
</dbReference>
<dbReference type="InterPro" id="IPR031148">
    <property type="entry name" value="Plexin"/>
</dbReference>
<dbReference type="Pfam" id="PF01833">
    <property type="entry name" value="TIG"/>
    <property type="match status" value="3"/>
</dbReference>
<feature type="domain" description="IPT/TIG" evidence="1">
    <location>
        <begin position="518"/>
        <end position="603"/>
    </location>
</feature>
<name>A0A8J7WRU1_9ACTN</name>
<evidence type="ECO:0000313" key="3">
    <source>
        <dbReference type="Proteomes" id="UP000677913"/>
    </source>
</evidence>
<dbReference type="GO" id="GO:0005975">
    <property type="term" value="P:carbohydrate metabolic process"/>
    <property type="evidence" value="ECO:0007669"/>
    <property type="project" value="UniProtKB-ARBA"/>
</dbReference>
<dbReference type="SUPFAM" id="SSF81296">
    <property type="entry name" value="E set domains"/>
    <property type="match status" value="3"/>
</dbReference>
<keyword evidence="3" id="KW-1185">Reference proteome</keyword>
<dbReference type="AlphaFoldDB" id="A0A8J7WRU1"/>
<dbReference type="RefSeq" id="WP_211469338.1">
    <property type="nucleotide sequence ID" value="NZ_JAGSXH010000065.1"/>
</dbReference>
<dbReference type="CDD" id="cd00603">
    <property type="entry name" value="IPT_PCSR"/>
    <property type="match status" value="1"/>
</dbReference>
<evidence type="ECO:0000313" key="2">
    <source>
        <dbReference type="EMBL" id="MBS2964979.1"/>
    </source>
</evidence>
<accession>A0A8J7WRU1</accession>
<feature type="domain" description="IPT/TIG" evidence="1">
    <location>
        <begin position="344"/>
        <end position="428"/>
    </location>
</feature>
<dbReference type="Gene3D" id="2.60.40.3440">
    <property type="match status" value="1"/>
</dbReference>
<reference evidence="2" key="1">
    <citation type="submission" date="2021-04" db="EMBL/GenBank/DDBJ databases">
        <title>Genome based classification of Actinospica acidithermotolerans sp. nov., an actinobacterium isolated from an Indonesian hot spring.</title>
        <authorList>
            <person name="Kusuma A.B."/>
            <person name="Putra K.E."/>
            <person name="Nafisah S."/>
            <person name="Loh J."/>
            <person name="Nouioui I."/>
            <person name="Goodfellow M."/>
        </authorList>
    </citation>
    <scope>NUCLEOTIDE SEQUENCE</scope>
    <source>
        <strain evidence="2">DSM 45618</strain>
    </source>
</reference>
<dbReference type="PANTHER" id="PTHR22625">
    <property type="entry name" value="PLEXIN"/>
    <property type="match status" value="1"/>
</dbReference>
<dbReference type="InterPro" id="IPR013783">
    <property type="entry name" value="Ig-like_fold"/>
</dbReference>
<dbReference type="InterPro" id="IPR014756">
    <property type="entry name" value="Ig_E-set"/>
</dbReference>
<dbReference type="SUPFAM" id="SSF49464">
    <property type="entry name" value="Carboxypeptidase regulatory domain-like"/>
    <property type="match status" value="1"/>
</dbReference>
<organism evidence="2 3">
    <name type="scientific">Actinocrinis puniceicyclus</name>
    <dbReference type="NCBI Taxonomy" id="977794"/>
    <lineage>
        <taxon>Bacteria</taxon>
        <taxon>Bacillati</taxon>
        <taxon>Actinomycetota</taxon>
        <taxon>Actinomycetes</taxon>
        <taxon>Catenulisporales</taxon>
        <taxon>Actinospicaceae</taxon>
        <taxon>Actinocrinis</taxon>
    </lineage>
</organism>
<sequence length="717" mass="71972">MSVPLGTWDFVFTPGAPYAAVTKHSVVVSGDQTLDVVLVQNGVGTMSGRVVDDLGAPLAGVQVGLFDQNLGSYGAATGSDGRFTVYAKNGSYGLQLSAGDSVVGDVPRPPSGAWYLQTGNQSLTVNGDTSVGDIALPALVHLAVTVLDPANNPVAAGVNPSPYSAAVVPGFATLLGIPIASGAVIGTAPQYTGTDGTIPGFTYWPTTALTLNVTPGASPQLLPTTTPPINLTTSADLVVAYQTNGSVSLIAGSAHFYTTLQSTTLNVPAPGVLANDSNPTGLAVQAQLAQSPAHGSLTLNADGSFAYTPANGFVGNDNFTYRITAPGIQTPPIPVTITVSPPPLPVVTAISPSNGPATGGTSVTITGSHFTSATDVTFGTIAASAFTVINDTTITATAPAAAPSLVDIHVSTQFGTSQTTSPDQYTYNPPPTVSAISPAHGPEAGGTSVTITGTGLSGATSVMFGSKPATSFAVNSDTSITATAPAQADGTIDITVTTPAAGTSTPASTDHYTYDEPAPTITRISPSQGPKSGGTAVTITGSDFTGTTAVKFGTVAATSFTVISDTSITATAPPAAAVGPIDITVTTSPGTSATGAADRYTYAYPFNGFLAPVISSDYNQVHAGQGIPIQFQIGGDQGLSIIASGFPTVQQISCSTGAPINTATLTDTAGGGGLSYSASTSTYSYVWKTSKTWAGTCQQFDLRLNDGIDHVALFSFK</sequence>
<dbReference type="SMART" id="SM00429">
    <property type="entry name" value="IPT"/>
    <property type="match status" value="3"/>
</dbReference>
<feature type="domain" description="IPT/TIG" evidence="1">
    <location>
        <begin position="430"/>
        <end position="515"/>
    </location>
</feature>
<gene>
    <name evidence="2" type="ORF">KGA66_18120</name>
</gene>
<dbReference type="Gene3D" id="2.60.40.10">
    <property type="entry name" value="Immunoglobulins"/>
    <property type="match status" value="3"/>
</dbReference>
<dbReference type="InterPro" id="IPR002909">
    <property type="entry name" value="IPT_dom"/>
</dbReference>
<proteinExistence type="predicted"/>
<protein>
    <submittedName>
        <fullName evidence="2">IPT/TIG domain-containing protein</fullName>
    </submittedName>
</protein>
<dbReference type="PANTHER" id="PTHR22625:SF70">
    <property type="entry name" value="PLEXIN A, ISOFORM A"/>
    <property type="match status" value="1"/>
</dbReference>
<comment type="caution">
    <text evidence="2">The sequence shown here is derived from an EMBL/GenBank/DDBJ whole genome shotgun (WGS) entry which is preliminary data.</text>
</comment>
<dbReference type="Proteomes" id="UP000677913">
    <property type="component" value="Unassembled WGS sequence"/>
</dbReference>
<dbReference type="NCBIfam" id="NF038114">
    <property type="entry name" value="rightmost"/>
    <property type="match status" value="1"/>
</dbReference>